<dbReference type="InterPro" id="IPR028081">
    <property type="entry name" value="Leu-bd"/>
</dbReference>
<dbReference type="OrthoDB" id="3759485at2"/>
<reference evidence="6" key="1">
    <citation type="submission" date="2017-02" db="EMBL/GenBank/DDBJ databases">
        <authorList>
            <person name="Varghese N."/>
            <person name="Submissions S."/>
        </authorList>
    </citation>
    <scope>NUCLEOTIDE SEQUENCE [LARGE SCALE GENOMIC DNA]</scope>
    <source>
        <strain evidence="6">9H-4</strain>
    </source>
</reference>
<evidence type="ECO:0000256" key="1">
    <source>
        <dbReference type="ARBA" id="ARBA00010062"/>
    </source>
</evidence>
<feature type="chain" id="PRO_5038662256" evidence="3">
    <location>
        <begin position="25"/>
        <end position="391"/>
    </location>
</feature>
<dbReference type="PROSITE" id="PS51257">
    <property type="entry name" value="PROKAR_LIPOPROTEIN"/>
    <property type="match status" value="1"/>
</dbReference>
<dbReference type="PANTHER" id="PTHR30483">
    <property type="entry name" value="LEUCINE-SPECIFIC-BINDING PROTEIN"/>
    <property type="match status" value="1"/>
</dbReference>
<dbReference type="EMBL" id="LT796768">
    <property type="protein sequence ID" value="SKB06192.1"/>
    <property type="molecule type" value="Genomic_DNA"/>
</dbReference>
<dbReference type="PANTHER" id="PTHR30483:SF6">
    <property type="entry name" value="PERIPLASMIC BINDING PROTEIN OF ABC TRANSPORTER FOR NATURAL AMINO ACIDS"/>
    <property type="match status" value="1"/>
</dbReference>
<sequence length="391" mass="40694">MRTHHLTRAKVALASFALAATAAACGGGDDAAAGDDKHAWGINAELSGNVAFYGESLQAGVKAYVDQVNKDGGIDGHEIDLTSVDNAGDSSRSATNATQLITSDEVSAMFGFVLSANCSAATPVVERYTVPLACLSVAESSDYVYNLGPNSARMGGALLEAAKEVSGKDAPKAALVHLNTLTVLALAEAIKEQADGAGVDLVTSQELDLAATDVSPQVAKVVASKPDVVIVSNFGPGFLAVLKAVRSAGLDVPVVWADGTGNLTSLEESTDENVYAMTAYELVDPDNATGVAVDYIDAISPTLKEVNAVTLNAGYTAMAYITANAFGQATKECGHPCSGKDLAKVLSTETFDMEGLVSDFSYEGDHYPFSDWYLYQVTGPKYEKVSSFDVD</sequence>
<dbReference type="SUPFAM" id="SSF53822">
    <property type="entry name" value="Periplasmic binding protein-like I"/>
    <property type="match status" value="1"/>
</dbReference>
<dbReference type="AlphaFoldDB" id="A0A1T4YWP1"/>
<feature type="domain" description="Leucine-binding protein" evidence="4">
    <location>
        <begin position="43"/>
        <end position="378"/>
    </location>
</feature>
<dbReference type="RefSeq" id="WP_078699322.1">
    <property type="nucleotide sequence ID" value="NZ_LT796768.1"/>
</dbReference>
<dbReference type="Pfam" id="PF13458">
    <property type="entry name" value="Peripla_BP_6"/>
    <property type="match status" value="1"/>
</dbReference>
<protein>
    <submittedName>
        <fullName evidence="5">ABC-type branched-chain amino acid transport system, substrate-binding protein</fullName>
    </submittedName>
</protein>
<dbReference type="STRING" id="1736691.SAMN06295964_1219"/>
<dbReference type="Proteomes" id="UP000191040">
    <property type="component" value="Chromosome I"/>
</dbReference>
<evidence type="ECO:0000313" key="6">
    <source>
        <dbReference type="Proteomes" id="UP000191040"/>
    </source>
</evidence>
<dbReference type="InterPro" id="IPR051010">
    <property type="entry name" value="BCAA_transport"/>
</dbReference>
<dbReference type="Gene3D" id="3.40.50.2300">
    <property type="match status" value="2"/>
</dbReference>
<evidence type="ECO:0000259" key="4">
    <source>
        <dbReference type="Pfam" id="PF13458"/>
    </source>
</evidence>
<accession>A0A1T4YWP1</accession>
<dbReference type="InterPro" id="IPR028082">
    <property type="entry name" value="Peripla_BP_I"/>
</dbReference>
<keyword evidence="2 3" id="KW-0732">Signal</keyword>
<evidence type="ECO:0000256" key="2">
    <source>
        <dbReference type="ARBA" id="ARBA00022729"/>
    </source>
</evidence>
<gene>
    <name evidence="5" type="ORF">SAMN06295964_1219</name>
</gene>
<evidence type="ECO:0000256" key="3">
    <source>
        <dbReference type="SAM" id="SignalP"/>
    </source>
</evidence>
<evidence type="ECO:0000313" key="5">
    <source>
        <dbReference type="EMBL" id="SKB06192.1"/>
    </source>
</evidence>
<proteinExistence type="inferred from homology"/>
<feature type="signal peptide" evidence="3">
    <location>
        <begin position="1"/>
        <end position="24"/>
    </location>
</feature>
<organism evidence="5 6">
    <name type="scientific">Aeromicrobium choanae</name>
    <dbReference type="NCBI Taxonomy" id="1736691"/>
    <lineage>
        <taxon>Bacteria</taxon>
        <taxon>Bacillati</taxon>
        <taxon>Actinomycetota</taxon>
        <taxon>Actinomycetes</taxon>
        <taxon>Propionibacteriales</taxon>
        <taxon>Nocardioidaceae</taxon>
        <taxon>Aeromicrobium</taxon>
    </lineage>
</organism>
<name>A0A1T4YWP1_9ACTN</name>
<keyword evidence="6" id="KW-1185">Reference proteome</keyword>
<comment type="similarity">
    <text evidence="1">Belongs to the leucine-binding protein family.</text>
</comment>